<accession>A0A382NII0</accession>
<protein>
    <submittedName>
        <fullName evidence="1">Uncharacterized protein</fullName>
    </submittedName>
</protein>
<organism evidence="1">
    <name type="scientific">marine metagenome</name>
    <dbReference type="NCBI Taxonomy" id="408172"/>
    <lineage>
        <taxon>unclassified sequences</taxon>
        <taxon>metagenomes</taxon>
        <taxon>ecological metagenomes</taxon>
    </lineage>
</organism>
<name>A0A382NII0_9ZZZZ</name>
<reference evidence="1" key="1">
    <citation type="submission" date="2018-05" db="EMBL/GenBank/DDBJ databases">
        <authorList>
            <person name="Lanie J.A."/>
            <person name="Ng W.-L."/>
            <person name="Kazmierczak K.M."/>
            <person name="Andrzejewski T.M."/>
            <person name="Davidsen T.M."/>
            <person name="Wayne K.J."/>
            <person name="Tettelin H."/>
            <person name="Glass J.I."/>
            <person name="Rusch D."/>
            <person name="Podicherti R."/>
            <person name="Tsui H.-C.T."/>
            <person name="Winkler M.E."/>
        </authorList>
    </citation>
    <scope>NUCLEOTIDE SEQUENCE</scope>
</reference>
<proteinExistence type="predicted"/>
<dbReference type="AlphaFoldDB" id="A0A382NII0"/>
<feature type="non-terminal residue" evidence="1">
    <location>
        <position position="117"/>
    </location>
</feature>
<sequence length="117" mass="12837">MDTLFSKEVGGPGNTGYDLIRLDDDCSYVLAGKKTKRPWLLKVDESGNEVWSRVFDEIPQPQGDFGDGYQFATAVNQTSDGGFILCSSVYPTHPSYGTGYVIKADSAGQTEWLTELD</sequence>
<dbReference type="EMBL" id="UINC01099813">
    <property type="protein sequence ID" value="SVC59371.1"/>
    <property type="molecule type" value="Genomic_DNA"/>
</dbReference>
<evidence type="ECO:0000313" key="1">
    <source>
        <dbReference type="EMBL" id="SVC59371.1"/>
    </source>
</evidence>
<gene>
    <name evidence="1" type="ORF">METZ01_LOCUS312225</name>
</gene>